<evidence type="ECO:0000313" key="2">
    <source>
        <dbReference type="EMBL" id="BAO56637.1"/>
    </source>
</evidence>
<dbReference type="Proteomes" id="UP000031760">
    <property type="component" value="Chromosome"/>
</dbReference>
<sequence length="66" mass="7436">MTKFILLLSVLALVSGIIGFSFDFAASSFLRILCLITADIAVILLLGKYLFFTEKGKQLRQRVRVR</sequence>
<dbReference type="OrthoDB" id="1453511at2"/>
<feature type="transmembrane region" description="Helical" evidence="1">
    <location>
        <begin position="29"/>
        <end position="52"/>
    </location>
</feature>
<evidence type="ECO:0000256" key="1">
    <source>
        <dbReference type="SAM" id="Phobius"/>
    </source>
</evidence>
<protein>
    <recommendedName>
        <fullName evidence="4">DUF1328 domain-containing protein</fullName>
    </recommendedName>
</protein>
<dbReference type="RefSeq" id="WP_041497144.1">
    <property type="nucleotide sequence ID" value="NZ_AP014548.1"/>
</dbReference>
<evidence type="ECO:0000313" key="3">
    <source>
        <dbReference type="Proteomes" id="UP000031760"/>
    </source>
</evidence>
<dbReference type="AlphaFoldDB" id="W8VXW5"/>
<dbReference type="HOGENOM" id="CLU_187346_1_0_10"/>
<name>W8VXW5_9FLAO</name>
<gene>
    <name evidence="2" type="ORF">NMS_2628</name>
</gene>
<dbReference type="KEGG" id="nmf:NMS_2628"/>
<organism evidence="2 3">
    <name type="scientific">Nonlabens marinus S1-08</name>
    <dbReference type="NCBI Taxonomy" id="1454201"/>
    <lineage>
        <taxon>Bacteria</taxon>
        <taxon>Pseudomonadati</taxon>
        <taxon>Bacteroidota</taxon>
        <taxon>Flavobacteriia</taxon>
        <taxon>Flavobacteriales</taxon>
        <taxon>Flavobacteriaceae</taxon>
        <taxon>Nonlabens</taxon>
    </lineage>
</organism>
<dbReference type="EMBL" id="AP014548">
    <property type="protein sequence ID" value="BAO56637.1"/>
    <property type="molecule type" value="Genomic_DNA"/>
</dbReference>
<keyword evidence="3" id="KW-1185">Reference proteome</keyword>
<keyword evidence="1" id="KW-0472">Membrane</keyword>
<keyword evidence="1" id="KW-1133">Transmembrane helix</keyword>
<reference evidence="2 3" key="1">
    <citation type="journal article" date="2014" name="Proc. Natl. Acad. Sci. U.S.A.">
        <title>Functional characterization of flavobacteria rhodopsins reveals a unique class of light-driven chloride pump in bacteria.</title>
        <authorList>
            <person name="Yoshizawa S."/>
            <person name="Kumagai Y."/>
            <person name="Kim H."/>
            <person name="Ogura Y."/>
            <person name="Hayashi T."/>
            <person name="Iwasaki W."/>
            <person name="DeLong E.F."/>
            <person name="Kogure K."/>
        </authorList>
    </citation>
    <scope>NUCLEOTIDE SEQUENCE [LARGE SCALE GENOMIC DNA]</scope>
    <source>
        <strain evidence="2 3">S1-08</strain>
    </source>
</reference>
<evidence type="ECO:0008006" key="4">
    <source>
        <dbReference type="Google" id="ProtNLM"/>
    </source>
</evidence>
<proteinExistence type="predicted"/>
<accession>W8VXW5</accession>
<keyword evidence="1" id="KW-0812">Transmembrane</keyword>